<feature type="signal peptide" evidence="2">
    <location>
        <begin position="1"/>
        <end position="22"/>
    </location>
</feature>
<feature type="region of interest" description="Disordered" evidence="1">
    <location>
        <begin position="27"/>
        <end position="49"/>
    </location>
</feature>
<keyword evidence="2" id="KW-0732">Signal</keyword>
<sequence length="686" mass="74811" precursor="true">MKQLSISIPLILLSFILLPASGADKTKPRATAKSNASGESQVFTPGASIPVSPQRKLTQIGNTEEFESVIMGRVIGTADVFGNGPYDLFLYPDRIFPIRGFDEDGTPYYGKVVKIKENHDAPMGGAILTGPDNEIYCVNGHRRKIRVSKFDRNKKEFQPYAESKQLNVPSGVGGGMAARINDNGKLDVYFSIPDGVPYRPAGPHHHSPAYIPYDGAGFWRGKIPRRMMYHARFDSLRLKKTETVHRSGEGPGEFLFSVNGMDVLNLGEERAPGVVTTEKQSVLRFFPIDPTTGELGPKQYVNNEDHVALRHSVINAAVKAIPDPETGLSNLIVTDTGLVWFYPHTGQFAENGSPIYGAAQPVKAEGLRLALGQLPVISPGDMDGDGLVDLMAGNDAGKLLFVKNIGTKQRAEFDNPVAVMVGGKPLDIKPGYRGSIQGPGEAMWGYTCPTVCDWNGDGRQDVILNSSLGDYKLLLQEESKSGDAPVFSAPKTMYGDGIQLHLAWRNQPAVTDWGNDGPLCLIALDEKNLLRQFWRVDDQNVDRGELLTFEDGSPIPANVDEAAGQTGRAKLVAHDWDGDGDVDLLLGTSRGLSFPASKSFHLPSDYGDERAASILFLRNVGDNAHPKFEYIQQLAFDGERIKLGIHSCSPVPIDVGRGKIDLLCGEEQGSIRYFPRESLTVIGHKE</sequence>
<gene>
    <name evidence="3" type="ORF">Mal52_05890</name>
</gene>
<organism evidence="3 4">
    <name type="scientific">Symmachiella dynata</name>
    <dbReference type="NCBI Taxonomy" id="2527995"/>
    <lineage>
        <taxon>Bacteria</taxon>
        <taxon>Pseudomonadati</taxon>
        <taxon>Planctomycetota</taxon>
        <taxon>Planctomycetia</taxon>
        <taxon>Planctomycetales</taxon>
        <taxon>Planctomycetaceae</taxon>
        <taxon>Symmachiella</taxon>
    </lineage>
</organism>
<proteinExistence type="predicted"/>
<reference evidence="3 4" key="1">
    <citation type="submission" date="2019-02" db="EMBL/GenBank/DDBJ databases">
        <title>Deep-cultivation of Planctomycetes and their phenomic and genomic characterization uncovers novel biology.</title>
        <authorList>
            <person name="Wiegand S."/>
            <person name="Jogler M."/>
            <person name="Boedeker C."/>
            <person name="Pinto D."/>
            <person name="Vollmers J."/>
            <person name="Rivas-Marin E."/>
            <person name="Kohn T."/>
            <person name="Peeters S.H."/>
            <person name="Heuer A."/>
            <person name="Rast P."/>
            <person name="Oberbeckmann S."/>
            <person name="Bunk B."/>
            <person name="Jeske O."/>
            <person name="Meyerdierks A."/>
            <person name="Storesund J.E."/>
            <person name="Kallscheuer N."/>
            <person name="Luecker S."/>
            <person name="Lage O.M."/>
            <person name="Pohl T."/>
            <person name="Merkel B.J."/>
            <person name="Hornburger P."/>
            <person name="Mueller R.-W."/>
            <person name="Bruemmer F."/>
            <person name="Labrenz M."/>
            <person name="Spormann A.M."/>
            <person name="Op den Camp H."/>
            <person name="Overmann J."/>
            <person name="Amann R."/>
            <person name="Jetten M.S.M."/>
            <person name="Mascher T."/>
            <person name="Medema M.H."/>
            <person name="Devos D.P."/>
            <person name="Kaster A.-K."/>
            <person name="Ovreas L."/>
            <person name="Rohde M."/>
            <person name="Galperin M.Y."/>
            <person name="Jogler C."/>
        </authorList>
    </citation>
    <scope>NUCLEOTIDE SEQUENCE [LARGE SCALE GENOMIC DNA]</scope>
    <source>
        <strain evidence="3 4">Mal52</strain>
    </source>
</reference>
<dbReference type="SUPFAM" id="SSF69318">
    <property type="entry name" value="Integrin alpha N-terminal domain"/>
    <property type="match status" value="1"/>
</dbReference>
<feature type="chain" id="PRO_5021745937" evidence="2">
    <location>
        <begin position="23"/>
        <end position="686"/>
    </location>
</feature>
<dbReference type="KEGG" id="sdyn:Mal52_05890"/>
<dbReference type="RefSeq" id="WP_197534621.1">
    <property type="nucleotide sequence ID" value="NZ_CP036276.1"/>
</dbReference>
<dbReference type="Gene3D" id="2.130.10.130">
    <property type="entry name" value="Integrin alpha, N-terminal"/>
    <property type="match status" value="1"/>
</dbReference>
<accession>A0A517ZI28</accession>
<name>A0A517ZI28_9PLAN</name>
<evidence type="ECO:0000256" key="1">
    <source>
        <dbReference type="SAM" id="MobiDB-lite"/>
    </source>
</evidence>
<evidence type="ECO:0000256" key="2">
    <source>
        <dbReference type="SAM" id="SignalP"/>
    </source>
</evidence>
<dbReference type="PANTHER" id="PTHR44103">
    <property type="entry name" value="PROPROTEIN CONVERTASE P"/>
    <property type="match status" value="1"/>
</dbReference>
<dbReference type="PANTHER" id="PTHR44103:SF1">
    <property type="entry name" value="PROPROTEIN CONVERTASE P"/>
    <property type="match status" value="1"/>
</dbReference>
<keyword evidence="4" id="KW-1185">Reference proteome</keyword>
<dbReference type="AlphaFoldDB" id="A0A517ZI28"/>
<dbReference type="Proteomes" id="UP000319383">
    <property type="component" value="Chromosome"/>
</dbReference>
<dbReference type="EMBL" id="CP036276">
    <property type="protein sequence ID" value="QDU42134.1"/>
    <property type="molecule type" value="Genomic_DNA"/>
</dbReference>
<protein>
    <submittedName>
        <fullName evidence="3">FG-GAP repeat protein</fullName>
    </submittedName>
</protein>
<feature type="compositionally biased region" description="Polar residues" evidence="1">
    <location>
        <begin position="32"/>
        <end position="43"/>
    </location>
</feature>
<evidence type="ECO:0000313" key="3">
    <source>
        <dbReference type="EMBL" id="QDU42134.1"/>
    </source>
</evidence>
<evidence type="ECO:0000313" key="4">
    <source>
        <dbReference type="Proteomes" id="UP000319383"/>
    </source>
</evidence>
<dbReference type="InterPro" id="IPR028994">
    <property type="entry name" value="Integrin_alpha_N"/>
</dbReference>